<proteinExistence type="predicted"/>
<sequence length="764" mass="84816">MHLRELKLGLRADSLWEGGISDQIPECLSATNEWSAGVLNTGIAGPEADVGVPRIVTVVRWGKKNRNYLSGSLAENTFLLVWSRMFRICAKHPISSLFARNCDILASIQSRRPFQTLKIIISAAHSCEIKELYRALPPQNFATPKPLPSLLLSLTGQGFVTAEHTSRHFKKLAITIPDRISVSSLSRDLDVDSDIVLSLVRGSPTIALLSADKAQVVCKAGRDAILTNIQDAIDRQIATKSVLSKEFDISVESIELLKPFLKLCHELSHVVSHGHDEYLISSDYHERISATIMNELDEALKSSSAVTIVPSSFPGSPPTSLVSEIHTRMLRSTSLGDQFYIGGTADAIRCVPKDQVLRKMNAKIDSLHSGDLSCLDATAFANEYQDIYASSQEARDFLQNIGGVFMKDSVAISQAWLDRFTVECTEALGVLGYADVMPQLEANFPAGLREQVRGQLEEDIKAMYEKRSGTTLYVVGTFLLTEARYCSERDVLLEFVKTHALSQWKQLAGMPERDIKFQLSAIINLIPQDQPILRAMSEDKGSRNVAEEQYWGEISKQEALSEDEFSEFWSSRVTARVLNYAAGLDVVQEEKLRGQLSELLAIYIGKELVPEMWAKAQAQGLAQSRKTKKNFQKLEVSLKASKELVDLVAALEKFDKKQGSQEVGPELLERTKGSLVADMKRRMQKQSDAPTLFLITVLALFARHKPGLIYATGKYSPKIMKQIKSSLSAEEYEELEGWKESAKAGTLGDVEKDSMRRRVGAEPA</sequence>
<dbReference type="EMBL" id="ML978066">
    <property type="protein sequence ID" value="KAF2021589.1"/>
    <property type="molecule type" value="Genomic_DNA"/>
</dbReference>
<keyword evidence="2" id="KW-1185">Reference proteome</keyword>
<dbReference type="Proteomes" id="UP000799778">
    <property type="component" value="Unassembled WGS sequence"/>
</dbReference>
<dbReference type="OrthoDB" id="3935714at2759"/>
<evidence type="ECO:0000313" key="2">
    <source>
        <dbReference type="Proteomes" id="UP000799778"/>
    </source>
</evidence>
<dbReference type="GeneID" id="54283051"/>
<gene>
    <name evidence="1" type="ORF">BU24DRAFT_404591</name>
</gene>
<reference evidence="1" key="1">
    <citation type="journal article" date="2020" name="Stud. Mycol.">
        <title>101 Dothideomycetes genomes: a test case for predicting lifestyles and emergence of pathogens.</title>
        <authorList>
            <person name="Haridas S."/>
            <person name="Albert R."/>
            <person name="Binder M."/>
            <person name="Bloem J."/>
            <person name="Labutti K."/>
            <person name="Salamov A."/>
            <person name="Andreopoulos B."/>
            <person name="Baker S."/>
            <person name="Barry K."/>
            <person name="Bills G."/>
            <person name="Bluhm B."/>
            <person name="Cannon C."/>
            <person name="Castanera R."/>
            <person name="Culley D."/>
            <person name="Daum C."/>
            <person name="Ezra D."/>
            <person name="Gonzalez J."/>
            <person name="Henrissat B."/>
            <person name="Kuo A."/>
            <person name="Liang C."/>
            <person name="Lipzen A."/>
            <person name="Lutzoni F."/>
            <person name="Magnuson J."/>
            <person name="Mondo S."/>
            <person name="Nolan M."/>
            <person name="Ohm R."/>
            <person name="Pangilinan J."/>
            <person name="Park H.-J."/>
            <person name="Ramirez L."/>
            <person name="Alfaro M."/>
            <person name="Sun H."/>
            <person name="Tritt A."/>
            <person name="Yoshinaga Y."/>
            <person name="Zwiers L.-H."/>
            <person name="Turgeon B."/>
            <person name="Goodwin S."/>
            <person name="Spatafora J."/>
            <person name="Crous P."/>
            <person name="Grigoriev I."/>
        </authorList>
    </citation>
    <scope>NUCLEOTIDE SEQUENCE</scope>
    <source>
        <strain evidence="1">CBS 175.79</strain>
    </source>
</reference>
<organism evidence="1 2">
    <name type="scientific">Aaosphaeria arxii CBS 175.79</name>
    <dbReference type="NCBI Taxonomy" id="1450172"/>
    <lineage>
        <taxon>Eukaryota</taxon>
        <taxon>Fungi</taxon>
        <taxon>Dikarya</taxon>
        <taxon>Ascomycota</taxon>
        <taxon>Pezizomycotina</taxon>
        <taxon>Dothideomycetes</taxon>
        <taxon>Pleosporomycetidae</taxon>
        <taxon>Pleosporales</taxon>
        <taxon>Pleosporales incertae sedis</taxon>
        <taxon>Aaosphaeria</taxon>
    </lineage>
</organism>
<accession>A0A6A5Y8D1</accession>
<evidence type="ECO:0000313" key="1">
    <source>
        <dbReference type="EMBL" id="KAF2021589.1"/>
    </source>
</evidence>
<dbReference type="RefSeq" id="XP_033389928.1">
    <property type="nucleotide sequence ID" value="XM_033525654.1"/>
</dbReference>
<protein>
    <submittedName>
        <fullName evidence="1">Uncharacterized protein</fullName>
    </submittedName>
</protein>
<dbReference type="AlphaFoldDB" id="A0A6A5Y8D1"/>
<name>A0A6A5Y8D1_9PLEO</name>